<comment type="caution">
    <text evidence="2">The sequence shown here is derived from an EMBL/GenBank/DDBJ whole genome shotgun (WGS) entry which is preliminary data.</text>
</comment>
<feature type="transmembrane region" description="Helical" evidence="1">
    <location>
        <begin position="65"/>
        <end position="84"/>
    </location>
</feature>
<sequence>VVAGTAFLGLGIVGIFLPMVPTTPFLLLAAMCYARGSKRFYDWLLNNRLFGTYIRNYREGKGIRFRVKVLALALLWATIIYSAFFVTPNIPVRVVLLVIAFGVTVHILKVKTLRG</sequence>
<dbReference type="AlphaFoldDB" id="X0YVQ2"/>
<dbReference type="PANTHER" id="PTHR35813:SF1">
    <property type="entry name" value="INNER MEMBRANE PROTEIN YBAN"/>
    <property type="match status" value="1"/>
</dbReference>
<keyword evidence="1" id="KW-0472">Membrane</keyword>
<evidence type="ECO:0000256" key="1">
    <source>
        <dbReference type="SAM" id="Phobius"/>
    </source>
</evidence>
<feature type="transmembrane region" description="Helical" evidence="1">
    <location>
        <begin position="90"/>
        <end position="108"/>
    </location>
</feature>
<feature type="transmembrane region" description="Helical" evidence="1">
    <location>
        <begin position="6"/>
        <end position="34"/>
    </location>
</feature>
<reference evidence="2" key="1">
    <citation type="journal article" date="2014" name="Front. Microbiol.">
        <title>High frequency of phylogenetically diverse reductive dehalogenase-homologous genes in deep subseafloor sedimentary metagenomes.</title>
        <authorList>
            <person name="Kawai M."/>
            <person name="Futagami T."/>
            <person name="Toyoda A."/>
            <person name="Takaki Y."/>
            <person name="Nishi S."/>
            <person name="Hori S."/>
            <person name="Arai W."/>
            <person name="Tsubouchi T."/>
            <person name="Morono Y."/>
            <person name="Uchiyama I."/>
            <person name="Ito T."/>
            <person name="Fujiyama A."/>
            <person name="Inagaki F."/>
            <person name="Takami H."/>
        </authorList>
    </citation>
    <scope>NUCLEOTIDE SEQUENCE</scope>
    <source>
        <strain evidence="2">Expedition CK06-06</strain>
    </source>
</reference>
<gene>
    <name evidence="2" type="ORF">S01H1_79457</name>
</gene>
<feature type="non-terminal residue" evidence="2">
    <location>
        <position position="1"/>
    </location>
</feature>
<dbReference type="PANTHER" id="PTHR35813">
    <property type="entry name" value="INNER MEMBRANE PROTEIN YBAN"/>
    <property type="match status" value="1"/>
</dbReference>
<dbReference type="GO" id="GO:0005886">
    <property type="term" value="C:plasma membrane"/>
    <property type="evidence" value="ECO:0007669"/>
    <property type="project" value="TreeGrafter"/>
</dbReference>
<dbReference type="EMBL" id="BARS01053566">
    <property type="protein sequence ID" value="GAG52393.1"/>
    <property type="molecule type" value="Genomic_DNA"/>
</dbReference>
<dbReference type="Pfam" id="PF04304">
    <property type="entry name" value="DUF454"/>
    <property type="match status" value="1"/>
</dbReference>
<keyword evidence="1" id="KW-0812">Transmembrane</keyword>
<organism evidence="2">
    <name type="scientific">marine sediment metagenome</name>
    <dbReference type="NCBI Taxonomy" id="412755"/>
    <lineage>
        <taxon>unclassified sequences</taxon>
        <taxon>metagenomes</taxon>
        <taxon>ecological metagenomes</taxon>
    </lineage>
</organism>
<evidence type="ECO:0008006" key="3">
    <source>
        <dbReference type="Google" id="ProtNLM"/>
    </source>
</evidence>
<accession>X0YVQ2</accession>
<keyword evidence="1" id="KW-1133">Transmembrane helix</keyword>
<dbReference type="InterPro" id="IPR007401">
    <property type="entry name" value="DUF454"/>
</dbReference>
<name>X0YVQ2_9ZZZZ</name>
<protein>
    <recommendedName>
        <fullName evidence="3">DUF454 domain-containing protein</fullName>
    </recommendedName>
</protein>
<proteinExistence type="predicted"/>
<dbReference type="PIRSF" id="PIRSF016789">
    <property type="entry name" value="DUF454"/>
    <property type="match status" value="1"/>
</dbReference>
<evidence type="ECO:0000313" key="2">
    <source>
        <dbReference type="EMBL" id="GAG52393.1"/>
    </source>
</evidence>